<evidence type="ECO:0000313" key="3">
    <source>
        <dbReference type="Proteomes" id="UP000319716"/>
    </source>
</evidence>
<gene>
    <name evidence="2" type="ORF">NBRC111894_4244</name>
</gene>
<dbReference type="AlphaFoldDB" id="A0A4Y1ZI58"/>
<keyword evidence="1" id="KW-1133">Transmembrane helix</keyword>
<reference evidence="2 3" key="1">
    <citation type="submission" date="2017-11" db="EMBL/GenBank/DDBJ databases">
        <title>Draft Genome Sequence of Sporolactobacillus inulinus NBRC 111894 Isolated from Koso, a Japanese Sugar-Vegetable Fermented Beverage.</title>
        <authorList>
            <person name="Chiou T.Y."/>
            <person name="Oshima K."/>
            <person name="Suda W."/>
            <person name="Hattori M."/>
            <person name="Takahashi T."/>
        </authorList>
    </citation>
    <scope>NUCLEOTIDE SEQUENCE [LARGE SCALE GENOMIC DNA]</scope>
    <source>
        <strain evidence="2 3">NBRC111894</strain>
    </source>
</reference>
<sequence length="54" mass="6359">MIEKVSFVIVQIKEFRLTLHVLLWLVRMAILMIFLGQNGLIKAKKMYVKIQISI</sequence>
<comment type="caution">
    <text evidence="2">The sequence shown here is derived from an EMBL/GenBank/DDBJ whole genome shotgun (WGS) entry which is preliminary data.</text>
</comment>
<evidence type="ECO:0000256" key="1">
    <source>
        <dbReference type="SAM" id="Phobius"/>
    </source>
</evidence>
<keyword evidence="1" id="KW-0472">Membrane</keyword>
<keyword evidence="1" id="KW-0812">Transmembrane</keyword>
<dbReference type="EMBL" id="BEXB01000057">
    <property type="protein sequence ID" value="GAY78690.1"/>
    <property type="molecule type" value="Genomic_DNA"/>
</dbReference>
<name>A0A4Y1ZI58_9BACL</name>
<proteinExistence type="predicted"/>
<dbReference type="Proteomes" id="UP000319716">
    <property type="component" value="Unassembled WGS sequence"/>
</dbReference>
<organism evidence="2 3">
    <name type="scientific">Sporolactobacillus inulinus</name>
    <dbReference type="NCBI Taxonomy" id="2078"/>
    <lineage>
        <taxon>Bacteria</taxon>
        <taxon>Bacillati</taxon>
        <taxon>Bacillota</taxon>
        <taxon>Bacilli</taxon>
        <taxon>Bacillales</taxon>
        <taxon>Sporolactobacillaceae</taxon>
        <taxon>Sporolactobacillus</taxon>
    </lineage>
</organism>
<protein>
    <submittedName>
        <fullName evidence="2">Uncharacterized protein</fullName>
    </submittedName>
</protein>
<evidence type="ECO:0000313" key="2">
    <source>
        <dbReference type="EMBL" id="GAY78690.1"/>
    </source>
</evidence>
<accession>A0A4Y1ZI58</accession>
<feature type="transmembrane region" description="Helical" evidence="1">
    <location>
        <begin position="21"/>
        <end position="41"/>
    </location>
</feature>